<dbReference type="Proteomes" id="UP000010880">
    <property type="component" value="Chromosome"/>
</dbReference>
<evidence type="ECO:0000313" key="5">
    <source>
        <dbReference type="Proteomes" id="UP000010880"/>
    </source>
</evidence>
<feature type="domain" description="Tryptophan synthase beta chain-like PALP" evidence="3">
    <location>
        <begin position="44"/>
        <end position="365"/>
    </location>
</feature>
<dbReference type="Pfam" id="PF00291">
    <property type="entry name" value="PALP"/>
    <property type="match status" value="1"/>
</dbReference>
<keyword evidence="4" id="KW-0456">Lyase</keyword>
<dbReference type="HOGENOM" id="CLU_021802_8_0_9"/>
<dbReference type="PANTHER" id="PTHR42937:SF1">
    <property type="entry name" value="DIAMINOPROPIONATE AMMONIA-LYASE"/>
    <property type="match status" value="1"/>
</dbReference>
<dbReference type="AlphaFoldDB" id="L0K8X8"/>
<dbReference type="PATRIC" id="fig|748449.3.peg.993"/>
<dbReference type="InterPro" id="IPR010081">
    <property type="entry name" value="DiNH2opropionate_NH3_lyase"/>
</dbReference>
<accession>L0K8X8</accession>
<dbReference type="InterPro" id="IPR019871">
    <property type="entry name" value="DiNH2propionate_NH3-lyase_sub"/>
</dbReference>
<dbReference type="NCBIfam" id="NF006058">
    <property type="entry name" value="PRK08206.1"/>
    <property type="match status" value="1"/>
</dbReference>
<dbReference type="NCBIfam" id="TIGR01747">
    <property type="entry name" value="diampropi_NH3ly"/>
    <property type="match status" value="1"/>
</dbReference>
<dbReference type="GO" id="GO:0030170">
    <property type="term" value="F:pyridoxal phosphate binding"/>
    <property type="evidence" value="ECO:0007669"/>
    <property type="project" value="InterPro"/>
</dbReference>
<dbReference type="GO" id="GO:1901605">
    <property type="term" value="P:alpha-amino acid metabolic process"/>
    <property type="evidence" value="ECO:0007669"/>
    <property type="project" value="UniProtKB-ARBA"/>
</dbReference>
<organism evidence="4 5">
    <name type="scientific">Halobacteroides halobius (strain ATCC 35273 / DSM 5150 / MD-1)</name>
    <dbReference type="NCBI Taxonomy" id="748449"/>
    <lineage>
        <taxon>Bacteria</taxon>
        <taxon>Bacillati</taxon>
        <taxon>Bacillota</taxon>
        <taxon>Clostridia</taxon>
        <taxon>Halanaerobiales</taxon>
        <taxon>Halobacteroidaceae</taxon>
        <taxon>Halobacteroides</taxon>
    </lineage>
</organism>
<keyword evidence="5" id="KW-1185">Reference proteome</keyword>
<dbReference type="PANTHER" id="PTHR42937">
    <property type="match status" value="1"/>
</dbReference>
<dbReference type="InterPro" id="IPR036052">
    <property type="entry name" value="TrpB-like_PALP_sf"/>
</dbReference>
<evidence type="ECO:0000256" key="2">
    <source>
        <dbReference type="ARBA" id="ARBA00022898"/>
    </source>
</evidence>
<evidence type="ECO:0000313" key="4">
    <source>
        <dbReference type="EMBL" id="AGB41000.1"/>
    </source>
</evidence>
<gene>
    <name evidence="4" type="ordered locus">Halha_1039</name>
</gene>
<dbReference type="InterPro" id="IPR001926">
    <property type="entry name" value="TrpB-like_PALP"/>
</dbReference>
<dbReference type="KEGG" id="hhl:Halha_1039"/>
<dbReference type="RefSeq" id="WP_015326725.1">
    <property type="nucleotide sequence ID" value="NC_019978.1"/>
</dbReference>
<dbReference type="STRING" id="748449.Halha_1039"/>
<protein>
    <submittedName>
        <fullName evidence="4">Diaminopropionate ammonia-lyase</fullName>
    </submittedName>
</protein>
<dbReference type="CDD" id="cd00640">
    <property type="entry name" value="Trp-synth-beta_II"/>
    <property type="match status" value="1"/>
</dbReference>
<reference evidence="5" key="1">
    <citation type="submission" date="2012-02" db="EMBL/GenBank/DDBJ databases">
        <title>The complete genome of Halobacteroides halobius DSM 5150.</title>
        <authorList>
            <person name="Lucas S."/>
            <person name="Copeland A."/>
            <person name="Lapidus A."/>
            <person name="Glavina del Rio T."/>
            <person name="Dalin E."/>
            <person name="Tice H."/>
            <person name="Bruce D."/>
            <person name="Goodwin L."/>
            <person name="Pitluck S."/>
            <person name="Peters L."/>
            <person name="Mikhailova N."/>
            <person name="Gu W."/>
            <person name="Kyrpides N."/>
            <person name="Mavromatis K."/>
            <person name="Ivanova N."/>
            <person name="Brettin T."/>
            <person name="Detter J.C."/>
            <person name="Han C."/>
            <person name="Larimer F."/>
            <person name="Land M."/>
            <person name="Hauser L."/>
            <person name="Markowitz V."/>
            <person name="Cheng J.-F."/>
            <person name="Hugenholtz P."/>
            <person name="Woyke T."/>
            <person name="Wu D."/>
            <person name="Tindall B."/>
            <person name="Pomrenke H."/>
            <person name="Brambilla E."/>
            <person name="Klenk H.-P."/>
            <person name="Eisen J.A."/>
        </authorList>
    </citation>
    <scope>NUCLEOTIDE SEQUENCE [LARGE SCALE GENOMIC DNA]</scope>
    <source>
        <strain evidence="5">ATCC 35273 / DSM 5150 / MD-1</strain>
    </source>
</reference>
<keyword evidence="2" id="KW-0663">Pyridoxal phosphate</keyword>
<sequence length="409" mass="44700">MLNIEEPVKLQFLSNDGLGGLTPDFLDQEQVKQVKRFHSTFADYKATPLVSLDNLAAKLNVKKIYIKDEAYRFGLDAFKVLGGAYAIAKLLCKKLGVELDEIDFNYLKSKEVKEEIGDVTFVTATDGNHGRGVAWAASQLGYQAIVYLPKGSAKRRVEAIRETGAKAVVTDANYDKTVSYAINKAEIEDWLIVQDTAWEGYEEIPSWIMQGYTTMADEALLQMELDGIDKPTHLFLQAGVGSMAGSVLGYYANYYDGKPPITTIVEPNDAACIFKSAFVGDGLAHNVDSDLKTDMAGLACGEPNPIAWQILRDFSKMNVKCDDSVAATGMRMLANPLGNDPRVIAGESGAVGLGLLTLLMNDSKLNEVREELDLNEDSVVLLFNTEGATDPINYQRIIWGGKGSLALNL</sequence>
<dbReference type="SUPFAM" id="SSF53686">
    <property type="entry name" value="Tryptophan synthase beta subunit-like PLP-dependent enzymes"/>
    <property type="match status" value="1"/>
</dbReference>
<dbReference type="Gene3D" id="3.40.50.1100">
    <property type="match status" value="2"/>
</dbReference>
<dbReference type="EMBL" id="CP003359">
    <property type="protein sequence ID" value="AGB41000.1"/>
    <property type="molecule type" value="Genomic_DNA"/>
</dbReference>
<evidence type="ECO:0000259" key="3">
    <source>
        <dbReference type="Pfam" id="PF00291"/>
    </source>
</evidence>
<dbReference type="NCBIfam" id="TIGR03528">
    <property type="entry name" value="2_3_DAP_am_ly"/>
    <property type="match status" value="1"/>
</dbReference>
<dbReference type="GO" id="GO:0008838">
    <property type="term" value="F:diaminopropionate ammonia-lyase activity"/>
    <property type="evidence" value="ECO:0007669"/>
    <property type="project" value="InterPro"/>
</dbReference>
<dbReference type="eggNOG" id="COG1171">
    <property type="taxonomic scope" value="Bacteria"/>
</dbReference>
<evidence type="ECO:0000256" key="1">
    <source>
        <dbReference type="ARBA" id="ARBA00001933"/>
    </source>
</evidence>
<comment type="cofactor">
    <cofactor evidence="1">
        <name>pyridoxal 5'-phosphate</name>
        <dbReference type="ChEBI" id="CHEBI:597326"/>
    </cofactor>
</comment>
<proteinExistence type="predicted"/>
<name>L0K8X8_HALHC</name>